<accession>A0A9N9PSP1</accession>
<dbReference type="AlphaFoldDB" id="A0A9N9PSP1"/>
<feature type="chain" id="PRO_5040118363" evidence="1">
    <location>
        <begin position="21"/>
        <end position="136"/>
    </location>
</feature>
<proteinExistence type="predicted"/>
<protein>
    <submittedName>
        <fullName evidence="2">Uncharacterized protein</fullName>
    </submittedName>
</protein>
<dbReference type="Proteomes" id="UP000696280">
    <property type="component" value="Unassembled WGS sequence"/>
</dbReference>
<evidence type="ECO:0000313" key="2">
    <source>
        <dbReference type="EMBL" id="CAG8954365.1"/>
    </source>
</evidence>
<organism evidence="2 3">
    <name type="scientific">Hymenoscyphus fraxineus</name>
    <dbReference type="NCBI Taxonomy" id="746836"/>
    <lineage>
        <taxon>Eukaryota</taxon>
        <taxon>Fungi</taxon>
        <taxon>Dikarya</taxon>
        <taxon>Ascomycota</taxon>
        <taxon>Pezizomycotina</taxon>
        <taxon>Leotiomycetes</taxon>
        <taxon>Helotiales</taxon>
        <taxon>Helotiaceae</taxon>
        <taxon>Hymenoscyphus</taxon>
    </lineage>
</organism>
<keyword evidence="1" id="KW-0732">Signal</keyword>
<evidence type="ECO:0000256" key="1">
    <source>
        <dbReference type="SAM" id="SignalP"/>
    </source>
</evidence>
<gene>
    <name evidence="2" type="ORF">HYFRA_00005990</name>
</gene>
<dbReference type="EMBL" id="CAJVRL010000056">
    <property type="protein sequence ID" value="CAG8954365.1"/>
    <property type="molecule type" value="Genomic_DNA"/>
</dbReference>
<reference evidence="2" key="1">
    <citation type="submission" date="2021-07" db="EMBL/GenBank/DDBJ databases">
        <authorList>
            <person name="Durling M."/>
        </authorList>
    </citation>
    <scope>NUCLEOTIDE SEQUENCE</scope>
</reference>
<sequence length="136" mass="14209">MVSFNAIISTLSVAIAATNAQVNPGQPRADISFFPLANCGNFLEQHSVFLPNRVPPGDGNARPVNVCFNTTRAFASVAVDGLINNPPPGEACTFNTFSGLGCTGRVTSQTSAAPLRCRGQVAGLSWRVDCVRSPAT</sequence>
<name>A0A9N9PSP1_9HELO</name>
<comment type="caution">
    <text evidence="2">The sequence shown here is derived from an EMBL/GenBank/DDBJ whole genome shotgun (WGS) entry which is preliminary data.</text>
</comment>
<evidence type="ECO:0000313" key="3">
    <source>
        <dbReference type="Proteomes" id="UP000696280"/>
    </source>
</evidence>
<keyword evidence="3" id="KW-1185">Reference proteome</keyword>
<feature type="signal peptide" evidence="1">
    <location>
        <begin position="1"/>
        <end position="20"/>
    </location>
</feature>